<comment type="caution">
    <text evidence="1">The sequence shown here is derived from an EMBL/GenBank/DDBJ whole genome shotgun (WGS) entry which is preliminary data.</text>
</comment>
<name>A0ABR3JBW3_9AGAR</name>
<evidence type="ECO:0000313" key="1">
    <source>
        <dbReference type="EMBL" id="KAL0953139.1"/>
    </source>
</evidence>
<dbReference type="Proteomes" id="UP001556367">
    <property type="component" value="Unassembled WGS sequence"/>
</dbReference>
<gene>
    <name evidence="1" type="ORF">HGRIS_004407</name>
</gene>
<protein>
    <submittedName>
        <fullName evidence="1">Uncharacterized protein</fullName>
    </submittedName>
</protein>
<reference evidence="2" key="1">
    <citation type="submission" date="2024-06" db="EMBL/GenBank/DDBJ databases">
        <title>Multi-omics analyses provide insights into the biosynthesis of the anticancer antibiotic pleurotin in Hohenbuehelia grisea.</title>
        <authorList>
            <person name="Weaver J.A."/>
            <person name="Alberti F."/>
        </authorList>
    </citation>
    <scope>NUCLEOTIDE SEQUENCE [LARGE SCALE GENOMIC DNA]</scope>
    <source>
        <strain evidence="2">T-177</strain>
    </source>
</reference>
<sequence>MGTLKQELRGVTYEADWVADHFCRAPTGKVDDVMNSVRKASIWRSSESVAQNLSVMSMKYWPPRESLFSKPLVALLNAIITSFEESFPDDYQRTSRPSSDRSCS</sequence>
<organism evidence="1 2">
    <name type="scientific">Hohenbuehelia grisea</name>
    <dbReference type="NCBI Taxonomy" id="104357"/>
    <lineage>
        <taxon>Eukaryota</taxon>
        <taxon>Fungi</taxon>
        <taxon>Dikarya</taxon>
        <taxon>Basidiomycota</taxon>
        <taxon>Agaricomycotina</taxon>
        <taxon>Agaricomycetes</taxon>
        <taxon>Agaricomycetidae</taxon>
        <taxon>Agaricales</taxon>
        <taxon>Pleurotineae</taxon>
        <taxon>Pleurotaceae</taxon>
        <taxon>Hohenbuehelia</taxon>
    </lineage>
</organism>
<proteinExistence type="predicted"/>
<dbReference type="EMBL" id="JASNQZ010000008">
    <property type="protein sequence ID" value="KAL0953139.1"/>
    <property type="molecule type" value="Genomic_DNA"/>
</dbReference>
<keyword evidence="2" id="KW-1185">Reference proteome</keyword>
<evidence type="ECO:0000313" key="2">
    <source>
        <dbReference type="Proteomes" id="UP001556367"/>
    </source>
</evidence>
<accession>A0ABR3JBW3</accession>